<proteinExistence type="inferred from homology"/>
<dbReference type="Gene3D" id="3.30.420.10">
    <property type="entry name" value="Ribonuclease H-like superfamily/Ribonuclease H"/>
    <property type="match status" value="1"/>
</dbReference>
<dbReference type="GO" id="GO:0003676">
    <property type="term" value="F:nucleic acid binding"/>
    <property type="evidence" value="ECO:0007669"/>
    <property type="project" value="InterPro"/>
</dbReference>
<dbReference type="PANTHER" id="PTHR30231:SF2">
    <property type="entry name" value="RIBONUCLEASE T"/>
    <property type="match status" value="1"/>
</dbReference>
<dbReference type="HAMAP" id="MF_00157">
    <property type="entry name" value="RNase_T"/>
    <property type="match status" value="1"/>
</dbReference>
<comment type="caution">
    <text evidence="8">Lacks conserved residue(s) required for the propagation of feature annotation.</text>
</comment>
<feature type="active site" description="Proton donor/acceptor" evidence="8">
    <location>
        <position position="173"/>
    </location>
</feature>
<dbReference type="InterPro" id="IPR005987">
    <property type="entry name" value="RNase_T"/>
</dbReference>
<evidence type="ECO:0000256" key="6">
    <source>
        <dbReference type="ARBA" id="ARBA00022839"/>
    </source>
</evidence>
<feature type="site" description="Important for substrate binding and specificity" evidence="8">
    <location>
        <position position="138"/>
    </location>
</feature>
<feature type="domain" description="Exonuclease" evidence="9">
    <location>
        <begin position="10"/>
        <end position="195"/>
    </location>
</feature>
<keyword evidence="3 8" id="KW-0540">Nuclease</keyword>
<dbReference type="Proteomes" id="UP000245790">
    <property type="component" value="Unassembled WGS sequence"/>
</dbReference>
<dbReference type="OrthoDB" id="9778264at2"/>
<evidence type="ECO:0000256" key="1">
    <source>
        <dbReference type="ARBA" id="ARBA00011738"/>
    </source>
</evidence>
<evidence type="ECO:0000256" key="8">
    <source>
        <dbReference type="HAMAP-Rule" id="MF_00157"/>
    </source>
</evidence>
<dbReference type="GO" id="GO:0008408">
    <property type="term" value="F:3'-5' exonuclease activity"/>
    <property type="evidence" value="ECO:0007669"/>
    <property type="project" value="TreeGrafter"/>
</dbReference>
<evidence type="ECO:0000256" key="4">
    <source>
        <dbReference type="ARBA" id="ARBA00022723"/>
    </source>
</evidence>
<accession>A0A316FMG5</accession>
<evidence type="ECO:0000259" key="9">
    <source>
        <dbReference type="SMART" id="SM00479"/>
    </source>
</evidence>
<keyword evidence="4 8" id="KW-0479">Metal-binding</keyword>
<comment type="cofactor">
    <cofactor evidence="8">
        <name>Mg(2+)</name>
        <dbReference type="ChEBI" id="CHEBI:18420"/>
    </cofactor>
    <text evidence="8">Binds two Mg(2+) per subunit. The active form of the enzyme binds two Mg(2+) ions in its active site. The first Mg(2+) forms only one salt bridge with the protein.</text>
</comment>
<comment type="caution">
    <text evidence="10">The sequence shown here is derived from an EMBL/GenBank/DDBJ whole genome shotgun (WGS) entry which is preliminary data.</text>
</comment>
<dbReference type="CDD" id="cd06134">
    <property type="entry name" value="RNaseT"/>
    <property type="match status" value="1"/>
</dbReference>
<reference evidence="10 11" key="1">
    <citation type="submission" date="2018-05" db="EMBL/GenBank/DDBJ databases">
        <title>Genomic Encyclopedia of Type Strains, Phase IV (KMG-IV): sequencing the most valuable type-strain genomes for metagenomic binning, comparative biology and taxonomic classification.</title>
        <authorList>
            <person name="Goeker M."/>
        </authorList>
    </citation>
    <scope>NUCLEOTIDE SEQUENCE [LARGE SCALE GENOMIC DNA]</scope>
    <source>
        <strain evidence="10 11">DSM 25350</strain>
    </source>
</reference>
<dbReference type="EMBL" id="QGGU01000007">
    <property type="protein sequence ID" value="PWK50091.1"/>
    <property type="molecule type" value="Genomic_DNA"/>
</dbReference>
<feature type="binding site" evidence="8">
    <location>
        <position position="15"/>
    </location>
    <ligand>
        <name>Mg(2+)</name>
        <dbReference type="ChEBI" id="CHEBI:18420"/>
        <label>1</label>
        <note>catalytic</note>
    </ligand>
</feature>
<dbReference type="InterPro" id="IPR012337">
    <property type="entry name" value="RNaseH-like_sf"/>
</dbReference>
<dbReference type="GO" id="GO:0016896">
    <property type="term" value="F:RNA exonuclease activity, producing 5'-phosphomonoesters"/>
    <property type="evidence" value="ECO:0007669"/>
    <property type="project" value="UniProtKB-UniRule"/>
</dbReference>
<protein>
    <recommendedName>
        <fullName evidence="8">Ribonuclease T</fullName>
        <ecNumber evidence="8">3.1.13.-</ecNumber>
    </recommendedName>
    <alternativeName>
        <fullName evidence="8">Exoribonuclease T</fullName>
        <shortName evidence="8">RNase T</shortName>
    </alternativeName>
</protein>
<dbReference type="EC" id="3.1.13.-" evidence="8"/>
<feature type="binding site" evidence="8">
    <location>
        <position position="178"/>
    </location>
    <ligand>
        <name>Mg(2+)</name>
        <dbReference type="ChEBI" id="CHEBI:18420"/>
        <label>2</label>
        <note>catalytic</note>
    </ligand>
</feature>
<gene>
    <name evidence="8" type="primary">rnt</name>
    <name evidence="10" type="ORF">C8D97_107258</name>
</gene>
<evidence type="ECO:0000256" key="5">
    <source>
        <dbReference type="ARBA" id="ARBA00022801"/>
    </source>
</evidence>
<comment type="similarity">
    <text evidence="8">Belongs to the RNase T family.</text>
</comment>
<dbReference type="PANTHER" id="PTHR30231">
    <property type="entry name" value="DNA POLYMERASE III SUBUNIT EPSILON"/>
    <property type="match status" value="1"/>
</dbReference>
<dbReference type="NCBIfam" id="TIGR01298">
    <property type="entry name" value="RNaseT"/>
    <property type="match status" value="1"/>
</dbReference>
<feature type="site" description="Important for substrate binding and specificity" evidence="8">
    <location>
        <position position="21"/>
    </location>
</feature>
<dbReference type="RefSeq" id="WP_109763865.1">
    <property type="nucleotide sequence ID" value="NZ_QGGU01000007.1"/>
</dbReference>
<evidence type="ECO:0000313" key="11">
    <source>
        <dbReference type="Proteomes" id="UP000245790"/>
    </source>
</evidence>
<dbReference type="SUPFAM" id="SSF53098">
    <property type="entry name" value="Ribonuclease H-like"/>
    <property type="match status" value="1"/>
</dbReference>
<dbReference type="GO" id="GO:0005829">
    <property type="term" value="C:cytosol"/>
    <property type="evidence" value="ECO:0007669"/>
    <property type="project" value="TreeGrafter"/>
</dbReference>
<dbReference type="FunFam" id="3.30.420.10:FF:000009">
    <property type="entry name" value="Ribonuclease T"/>
    <property type="match status" value="1"/>
</dbReference>
<feature type="site" description="Important for substrate binding and specificity" evidence="8">
    <location>
        <position position="116"/>
    </location>
</feature>
<comment type="subunit">
    <text evidence="1 8">Homodimer.</text>
</comment>
<dbReference type="AlphaFoldDB" id="A0A316FMG5"/>
<evidence type="ECO:0000313" key="10">
    <source>
        <dbReference type="EMBL" id="PWK50091.1"/>
    </source>
</evidence>
<dbReference type="SMART" id="SM00479">
    <property type="entry name" value="EXOIII"/>
    <property type="match status" value="1"/>
</dbReference>
<dbReference type="GO" id="GO:0000287">
    <property type="term" value="F:magnesium ion binding"/>
    <property type="evidence" value="ECO:0007669"/>
    <property type="project" value="UniProtKB-UniRule"/>
</dbReference>
<comment type="function">
    <text evidence="8">Trims short 3' overhangs of a variety of RNA species, leaving a one or two nucleotide 3' overhang. Responsible for the end-turnover of tRNA: specifically removes the terminal AMP residue from uncharged tRNA (tRNA-C-C-A). Also appears to be involved in tRNA biosynthesis.</text>
</comment>
<dbReference type="Pfam" id="PF00929">
    <property type="entry name" value="RNase_T"/>
    <property type="match status" value="1"/>
</dbReference>
<feature type="binding site" evidence="8">
    <location>
        <position position="173"/>
    </location>
    <ligand>
        <name>Mg(2+)</name>
        <dbReference type="ChEBI" id="CHEBI:18420"/>
        <label>2</label>
        <note>catalytic</note>
    </ligand>
</feature>
<organism evidence="10 11">
    <name type="scientific">Pleionea mediterranea</name>
    <dbReference type="NCBI Taxonomy" id="523701"/>
    <lineage>
        <taxon>Bacteria</taxon>
        <taxon>Pseudomonadati</taxon>
        <taxon>Pseudomonadota</taxon>
        <taxon>Gammaproteobacteria</taxon>
        <taxon>Oceanospirillales</taxon>
        <taxon>Pleioneaceae</taxon>
        <taxon>Pleionea</taxon>
    </lineage>
</organism>
<dbReference type="GO" id="GO:0008033">
    <property type="term" value="P:tRNA processing"/>
    <property type="evidence" value="ECO:0007669"/>
    <property type="project" value="UniProtKB-KW"/>
</dbReference>
<dbReference type="InterPro" id="IPR013520">
    <property type="entry name" value="Ribonucl_H"/>
</dbReference>
<dbReference type="InterPro" id="IPR036397">
    <property type="entry name" value="RNaseH_sf"/>
</dbReference>
<evidence type="ECO:0000256" key="3">
    <source>
        <dbReference type="ARBA" id="ARBA00022722"/>
    </source>
</evidence>
<keyword evidence="2 8" id="KW-0819">tRNA processing</keyword>
<dbReference type="GO" id="GO:0045004">
    <property type="term" value="P:DNA replication proofreading"/>
    <property type="evidence" value="ECO:0007669"/>
    <property type="project" value="TreeGrafter"/>
</dbReference>
<keyword evidence="11" id="KW-1185">Reference proteome</keyword>
<keyword evidence="5 8" id="KW-0378">Hydrolase</keyword>
<keyword evidence="7 8" id="KW-0460">Magnesium</keyword>
<sequence length="204" mass="22579">MLDKRFRGFFPVVVDVETGGFNHQTDALLEIAAVSLKFDDDMNLVKDETFHEHVEPFEGANIEQAALDVTGIDPENPLRGAIDEATVIKELFKFVRKGQKAAGCQRSILIGHNPTFDLSFVKMAAERNNIKRNPFHPFSTFDTAALAALCYGQTVLAKACEVSGVGFDNTEAHSALYDTEKTADLFCTMINRYKTLGGWPLQDS</sequence>
<keyword evidence="6 8" id="KW-0269">Exonuclease</keyword>
<evidence type="ECO:0000256" key="7">
    <source>
        <dbReference type="ARBA" id="ARBA00022842"/>
    </source>
</evidence>
<evidence type="ECO:0000256" key="2">
    <source>
        <dbReference type="ARBA" id="ARBA00022694"/>
    </source>
</evidence>
<feature type="binding site" evidence="8">
    <location>
        <position position="15"/>
    </location>
    <ligand>
        <name>Mg(2+)</name>
        <dbReference type="ChEBI" id="CHEBI:18420"/>
        <label>2</label>
        <note>catalytic</note>
    </ligand>
</feature>
<feature type="binding site" evidence="8">
    <location>
        <position position="17"/>
    </location>
    <ligand>
        <name>Mg(2+)</name>
        <dbReference type="ChEBI" id="CHEBI:18420"/>
        <label>2</label>
        <note>catalytic</note>
    </ligand>
</feature>
<name>A0A316FMG5_9GAMM</name>